<evidence type="ECO:0000256" key="2">
    <source>
        <dbReference type="ARBA" id="ARBA00001947"/>
    </source>
</evidence>
<dbReference type="PIRSF" id="PIRSF016599">
    <property type="entry name" value="Xaa-His_dipept"/>
    <property type="match status" value="1"/>
</dbReference>
<evidence type="ECO:0000256" key="16">
    <source>
        <dbReference type="ARBA" id="ARBA00077688"/>
    </source>
</evidence>
<dbReference type="RefSeq" id="WP_163067763.1">
    <property type="nucleotide sequence ID" value="NZ_CP048649.1"/>
</dbReference>
<dbReference type="InterPro" id="IPR011650">
    <property type="entry name" value="Peptidase_M20_dimer"/>
</dbReference>
<evidence type="ECO:0000256" key="15">
    <source>
        <dbReference type="ARBA" id="ARBA00076004"/>
    </source>
</evidence>
<evidence type="ECO:0000256" key="11">
    <source>
        <dbReference type="ARBA" id="ARBA00044252"/>
    </source>
</evidence>
<evidence type="ECO:0000256" key="5">
    <source>
        <dbReference type="ARBA" id="ARBA00022801"/>
    </source>
</evidence>
<evidence type="ECO:0000256" key="4">
    <source>
        <dbReference type="ARBA" id="ARBA00022723"/>
    </source>
</evidence>
<dbReference type="PRINTS" id="PR00934">
    <property type="entry name" value="XHISDIPTASE"/>
</dbReference>
<evidence type="ECO:0000313" key="19">
    <source>
        <dbReference type="EMBL" id="QIB70526.1"/>
    </source>
</evidence>
<gene>
    <name evidence="19" type="ORF">Ami103574_15040</name>
</gene>
<evidence type="ECO:0000313" key="20">
    <source>
        <dbReference type="Proteomes" id="UP000466848"/>
    </source>
</evidence>
<keyword evidence="8" id="KW-0170">Cobalt</keyword>
<accession>A0A858C1P6</accession>
<organism evidence="19 20">
    <name type="scientific">Aminipila butyrica</name>
    <dbReference type="NCBI Taxonomy" id="433296"/>
    <lineage>
        <taxon>Bacteria</taxon>
        <taxon>Bacillati</taxon>
        <taxon>Bacillota</taxon>
        <taxon>Clostridia</taxon>
        <taxon>Peptostreptococcales</taxon>
        <taxon>Anaerovoracaceae</taxon>
        <taxon>Aminipila</taxon>
    </lineage>
</organism>
<sequence length="486" mass="53043">MEQVLKGLEPEGVLTHFERISQIPRGSGNEKAVSDYIYGWAREKGLEAYQDSALNVIIKKPAAPGYEQSETVMLQAHMDMVCEKNSDSGHDFLKDPILLKLEGDLIASAGGTTLGADNGIGVAYCMAVLEAAELQHPPLEILLTTEEESTFKGANTVTADLFQANKLINLDQAEEDQILAGSCGGSGVKGTLPLEWEITPKGFSAFRLGVSGLLGGHSGEDIHRGHGTAIGLLVRALYALKGLFDIRLAEMSGGSYRLAISREAEAILLVPELMGQQVNATVKQLEETFQTEYQGVCQQLVLEWTELENSNAEVLTDTSLDKLIQFLYLFPDGIENMNGVMTGLVESSINLGVIRLGKAGLDVEAELRATFESTGQHIKNQVVLLGQVFGAEISFFAGYPSWPFHLHSPLREKTMEVFQQQFGREMKPVVIHAGIECGCLLKTMPHLDAIAIGPNCWGFHSPAERMSLSSVKRMWELLVQLLAELK</sequence>
<evidence type="ECO:0000256" key="9">
    <source>
        <dbReference type="ARBA" id="ARBA00036421"/>
    </source>
</evidence>
<dbReference type="AlphaFoldDB" id="A0A858C1P6"/>
<comment type="similarity">
    <text evidence="12">Belongs to the peptidase M20C family.</text>
</comment>
<dbReference type="NCBIfam" id="TIGR01893">
    <property type="entry name" value="aa-his-dipept"/>
    <property type="match status" value="1"/>
</dbReference>
<evidence type="ECO:0000259" key="18">
    <source>
        <dbReference type="Pfam" id="PF07687"/>
    </source>
</evidence>
<dbReference type="Gene3D" id="3.40.630.10">
    <property type="entry name" value="Zn peptidases"/>
    <property type="match status" value="2"/>
</dbReference>
<evidence type="ECO:0000256" key="1">
    <source>
        <dbReference type="ARBA" id="ARBA00001941"/>
    </source>
</evidence>
<dbReference type="GO" id="GO:0046872">
    <property type="term" value="F:metal ion binding"/>
    <property type="evidence" value="ECO:0007669"/>
    <property type="project" value="UniProtKB-KW"/>
</dbReference>
<dbReference type="Proteomes" id="UP000466848">
    <property type="component" value="Chromosome"/>
</dbReference>
<dbReference type="Pfam" id="PF01546">
    <property type="entry name" value="Peptidase_M20"/>
    <property type="match status" value="1"/>
</dbReference>
<comment type="cofactor">
    <cofactor evidence="2">
        <name>Zn(2+)</name>
        <dbReference type="ChEBI" id="CHEBI:29105"/>
    </cofactor>
</comment>
<proteinExistence type="inferred from homology"/>
<evidence type="ECO:0000256" key="6">
    <source>
        <dbReference type="ARBA" id="ARBA00022833"/>
    </source>
</evidence>
<name>A0A858C1P6_9FIRM</name>
<dbReference type="FunFam" id="3.40.630.10:FF:000018">
    <property type="entry name" value="Aminoacyl-histidine dipeptidase PepD"/>
    <property type="match status" value="1"/>
</dbReference>
<feature type="domain" description="Peptidase M20 dimerisation" evidence="18">
    <location>
        <begin position="209"/>
        <end position="294"/>
    </location>
</feature>
<keyword evidence="7" id="KW-0482">Metalloprotease</keyword>
<dbReference type="EMBL" id="CP048649">
    <property type="protein sequence ID" value="QIB70526.1"/>
    <property type="molecule type" value="Genomic_DNA"/>
</dbReference>
<keyword evidence="20" id="KW-1185">Reference proteome</keyword>
<evidence type="ECO:0000256" key="3">
    <source>
        <dbReference type="ARBA" id="ARBA00022670"/>
    </source>
</evidence>
<evidence type="ECO:0000256" key="17">
    <source>
        <dbReference type="ARBA" id="ARBA00078074"/>
    </source>
</evidence>
<dbReference type="SUPFAM" id="SSF53187">
    <property type="entry name" value="Zn-dependent exopeptidases"/>
    <property type="match status" value="1"/>
</dbReference>
<keyword evidence="6" id="KW-0862">Zinc</keyword>
<keyword evidence="3" id="KW-0645">Protease</keyword>
<dbReference type="GO" id="GO:0070573">
    <property type="term" value="F:metallodipeptidase activity"/>
    <property type="evidence" value="ECO:0007669"/>
    <property type="project" value="TreeGrafter"/>
</dbReference>
<protein>
    <recommendedName>
        <fullName evidence="13">Cytosol non-specific dipeptidase</fullName>
        <ecNumber evidence="10">3.4.13.18</ecNumber>
    </recommendedName>
    <alternativeName>
        <fullName evidence="16">Aminoacyl-histidine dipeptidase</fullName>
    </alternativeName>
    <alternativeName>
        <fullName evidence="15">Beta-alanyl-histidine dipeptidase</fullName>
    </alternativeName>
    <alternativeName>
        <fullName evidence="14">Carnosinase</fullName>
    </alternativeName>
    <alternativeName>
        <fullName evidence="11">Peptidase D</fullName>
    </alternativeName>
    <alternativeName>
        <fullName evidence="17">Xaa-His dipeptidase</fullName>
    </alternativeName>
</protein>
<keyword evidence="5" id="KW-0378">Hydrolase</keyword>
<dbReference type="PANTHER" id="PTHR43501:SF1">
    <property type="entry name" value="CYTOSOL NON-SPECIFIC DIPEPTIDASE"/>
    <property type="match status" value="1"/>
</dbReference>
<comment type="catalytic activity">
    <reaction evidence="9">
        <text>Hydrolysis of dipeptides, preferentially hydrophobic dipeptides including prolyl amino acids.</text>
        <dbReference type="EC" id="3.4.13.18"/>
    </reaction>
</comment>
<dbReference type="FunFam" id="3.40.630.10:FF:000015">
    <property type="entry name" value="Aminoacyl-histidine dipeptidase PepD"/>
    <property type="match status" value="1"/>
</dbReference>
<dbReference type="InterPro" id="IPR002933">
    <property type="entry name" value="Peptidase_M20"/>
</dbReference>
<evidence type="ECO:0000256" key="14">
    <source>
        <dbReference type="ARBA" id="ARBA00075285"/>
    </source>
</evidence>
<dbReference type="EC" id="3.4.13.18" evidence="10"/>
<evidence type="ECO:0000256" key="10">
    <source>
        <dbReference type="ARBA" id="ARBA00038976"/>
    </source>
</evidence>
<evidence type="ECO:0000256" key="7">
    <source>
        <dbReference type="ARBA" id="ARBA00023049"/>
    </source>
</evidence>
<evidence type="ECO:0000256" key="8">
    <source>
        <dbReference type="ARBA" id="ARBA00023285"/>
    </source>
</evidence>
<reference evidence="19 20" key="1">
    <citation type="submission" date="2020-02" db="EMBL/GenBank/DDBJ databases">
        <authorList>
            <person name="Kim Y.B."/>
            <person name="Roh S.W."/>
        </authorList>
    </citation>
    <scope>NUCLEOTIDE SEQUENCE [LARGE SCALE GENOMIC DNA]</scope>
    <source>
        <strain evidence="19 20">DSM 103574</strain>
    </source>
</reference>
<evidence type="ECO:0000256" key="12">
    <source>
        <dbReference type="ARBA" id="ARBA00061423"/>
    </source>
</evidence>
<evidence type="ECO:0000256" key="13">
    <source>
        <dbReference type="ARBA" id="ARBA00071271"/>
    </source>
</evidence>
<dbReference type="GO" id="GO:0005829">
    <property type="term" value="C:cytosol"/>
    <property type="evidence" value="ECO:0007669"/>
    <property type="project" value="TreeGrafter"/>
</dbReference>
<comment type="cofactor">
    <cofactor evidence="1">
        <name>Co(2+)</name>
        <dbReference type="ChEBI" id="CHEBI:48828"/>
    </cofactor>
</comment>
<dbReference type="Pfam" id="PF07687">
    <property type="entry name" value="M20_dimer"/>
    <property type="match status" value="1"/>
</dbReference>
<dbReference type="KEGG" id="abut:Ami103574_15040"/>
<keyword evidence="4" id="KW-0479">Metal-binding</keyword>
<dbReference type="PANTHER" id="PTHR43501">
    <property type="entry name" value="CYTOSOL NON-SPECIFIC DIPEPTIDASE"/>
    <property type="match status" value="1"/>
</dbReference>
<dbReference type="GO" id="GO:0006508">
    <property type="term" value="P:proteolysis"/>
    <property type="evidence" value="ECO:0007669"/>
    <property type="project" value="UniProtKB-KW"/>
</dbReference>
<dbReference type="InterPro" id="IPR001160">
    <property type="entry name" value="Peptidase_M20C"/>
</dbReference>